<dbReference type="Pfam" id="PF01419">
    <property type="entry name" value="Jacalin"/>
    <property type="match status" value="1"/>
</dbReference>
<dbReference type="SUPFAM" id="SSF51101">
    <property type="entry name" value="Mannose-binding lectins"/>
    <property type="match status" value="1"/>
</dbReference>
<feature type="domain" description="Jacalin-type lectin" evidence="4">
    <location>
        <begin position="32"/>
        <end position="175"/>
    </location>
</feature>
<dbReference type="AlphaFoldDB" id="A0AAU7U7J1"/>
<geneLocation type="plasmid" evidence="5">
    <name>pDson03</name>
</geneLocation>
<evidence type="ECO:0000313" key="5">
    <source>
        <dbReference type="EMBL" id="XBV84268.1"/>
    </source>
</evidence>
<dbReference type="Gene3D" id="2.100.10.30">
    <property type="entry name" value="Jacalin-like lectin domain"/>
    <property type="match status" value="1"/>
</dbReference>
<dbReference type="KEGG" id="dsc:ABOD76_04205"/>
<gene>
    <name evidence="5" type="ORF">ABOD76_04205</name>
</gene>
<evidence type="ECO:0000256" key="3">
    <source>
        <dbReference type="SAM" id="MobiDB-lite"/>
    </source>
</evidence>
<keyword evidence="1" id="KW-0732">Signal</keyword>
<keyword evidence="5" id="KW-0614">Plasmid</keyword>
<feature type="region of interest" description="Disordered" evidence="3">
    <location>
        <begin position="177"/>
        <end position="245"/>
    </location>
</feature>
<keyword evidence="2" id="KW-0430">Lectin</keyword>
<dbReference type="InterPro" id="IPR001229">
    <property type="entry name" value="Jacalin-like_lectin_dom"/>
</dbReference>
<dbReference type="PANTHER" id="PTHR33589:SF3">
    <property type="entry name" value="ZYMOGEN GRANULE MEMBRANE PROTEIN 16-LIKE"/>
    <property type="match status" value="1"/>
</dbReference>
<evidence type="ECO:0000256" key="2">
    <source>
        <dbReference type="ARBA" id="ARBA00022734"/>
    </source>
</evidence>
<accession>A0AAU7U7J1</accession>
<sequence length="245" mass="25056">MTNPPATRRTSTKRTAATPHPAEPTSAGASPLAYLGASGGHGGAPFLLTAEPEARLLGVEVRHAGLIDAVGLIWSLEGTAMSNDAASAPELAGGSGGETSRLMLDPGETLTRISGRCGQHIDALTLTTSRGRAVTFGGDGGESEFRYDLPPGTELAGLFGRAGRYLDALGILVRPVPADAGQPTKAPAAPRKRKTAVDASAPAVVVQPEASAAVTRTPRRKAAASDTDAPKATVKRPRKPKADQD</sequence>
<feature type="compositionally biased region" description="Low complexity" evidence="3">
    <location>
        <begin position="1"/>
        <end position="19"/>
    </location>
</feature>
<name>A0AAU7U7J1_9DEIO</name>
<proteinExistence type="predicted"/>
<dbReference type="GO" id="GO:0030246">
    <property type="term" value="F:carbohydrate binding"/>
    <property type="evidence" value="ECO:0007669"/>
    <property type="project" value="UniProtKB-KW"/>
</dbReference>
<dbReference type="EMBL" id="CP158298">
    <property type="protein sequence ID" value="XBV84268.1"/>
    <property type="molecule type" value="Genomic_DNA"/>
</dbReference>
<protein>
    <submittedName>
        <fullName evidence="5">Jacalin-like lectin</fullName>
    </submittedName>
</protein>
<dbReference type="PROSITE" id="PS51752">
    <property type="entry name" value="JACALIN_LECTIN"/>
    <property type="match status" value="1"/>
</dbReference>
<dbReference type="SMART" id="SM00915">
    <property type="entry name" value="Jacalin"/>
    <property type="match status" value="1"/>
</dbReference>
<dbReference type="RefSeq" id="WP_350242304.1">
    <property type="nucleotide sequence ID" value="NZ_CP158298.1"/>
</dbReference>
<feature type="region of interest" description="Disordered" evidence="3">
    <location>
        <begin position="1"/>
        <end position="34"/>
    </location>
</feature>
<dbReference type="InterPro" id="IPR052321">
    <property type="entry name" value="PolyBind_ProtTraffic"/>
</dbReference>
<dbReference type="InterPro" id="IPR036404">
    <property type="entry name" value="Jacalin-like_lectin_dom_sf"/>
</dbReference>
<evidence type="ECO:0000256" key="1">
    <source>
        <dbReference type="ARBA" id="ARBA00022729"/>
    </source>
</evidence>
<reference evidence="5" key="1">
    <citation type="submission" date="2024-06" db="EMBL/GenBank/DDBJ databases">
        <title>Draft Genome Sequence of Deinococcus sonorensis Type Strain KR-87, a Biofilm Producing Representative of the Genus Deinococcus.</title>
        <authorList>
            <person name="Boren L.S."/>
            <person name="Grosso R.A."/>
            <person name="Hugenberg-Cox A.N."/>
            <person name="Hill J.T.E."/>
            <person name="Albert C.M."/>
            <person name="Tuohy J.M."/>
        </authorList>
    </citation>
    <scope>NUCLEOTIDE SEQUENCE</scope>
    <source>
        <strain evidence="5">KR-87</strain>
        <plasmid evidence="5">pDson03</plasmid>
    </source>
</reference>
<organism evidence="5">
    <name type="scientific">Deinococcus sonorensis KR-87</name>
    <dbReference type="NCBI Taxonomy" id="694439"/>
    <lineage>
        <taxon>Bacteria</taxon>
        <taxon>Thermotogati</taxon>
        <taxon>Deinococcota</taxon>
        <taxon>Deinococci</taxon>
        <taxon>Deinococcales</taxon>
        <taxon>Deinococcaceae</taxon>
        <taxon>Deinococcus</taxon>
    </lineage>
</organism>
<dbReference type="CDD" id="cd09302">
    <property type="entry name" value="Jacalin_like"/>
    <property type="match status" value="1"/>
</dbReference>
<dbReference type="PANTHER" id="PTHR33589">
    <property type="entry name" value="OS11G0524900 PROTEIN"/>
    <property type="match status" value="1"/>
</dbReference>
<evidence type="ECO:0000259" key="4">
    <source>
        <dbReference type="PROSITE" id="PS51752"/>
    </source>
</evidence>